<sequence length="163" mass="19279">MIGNDIVDLELAKTESNWKRKGFLEKIFTESEQKIILYSENPEKMVWLLWSCKEAAYKIHNRQTLIRAFIPLQLECDLEFANKQISVKVKCFDKCYFCRTEVTENYIYTIAVAKQDSFQFIKEFDKGLKIIKKDGIPYIHGNQNTISITHHGKFDRRIFLETN</sequence>
<feature type="domain" description="4'-phosphopantetheinyl transferase" evidence="2">
    <location>
        <begin position="2"/>
        <end position="110"/>
    </location>
</feature>
<dbReference type="Proteomes" id="UP001255185">
    <property type="component" value="Unassembled WGS sequence"/>
</dbReference>
<reference evidence="3 4" key="1">
    <citation type="submission" date="2023-07" db="EMBL/GenBank/DDBJ databases">
        <title>Sorghum-associated microbial communities from plants grown in Nebraska, USA.</title>
        <authorList>
            <person name="Schachtman D."/>
        </authorList>
    </citation>
    <scope>NUCLEOTIDE SEQUENCE [LARGE SCALE GENOMIC DNA]</scope>
    <source>
        <strain evidence="3 4">3773</strain>
    </source>
</reference>
<keyword evidence="1 3" id="KW-0808">Transferase</keyword>
<dbReference type="EMBL" id="JAVDVI010000005">
    <property type="protein sequence ID" value="MDR6967367.1"/>
    <property type="molecule type" value="Genomic_DNA"/>
</dbReference>
<dbReference type="SUPFAM" id="SSF56214">
    <property type="entry name" value="4'-phosphopantetheinyl transferase"/>
    <property type="match status" value="1"/>
</dbReference>
<protein>
    <submittedName>
        <fullName evidence="3">Phosphopantetheinyl transferase (Holo-ACP synthase)</fullName>
    </submittedName>
</protein>
<organism evidence="3 4">
    <name type="scientific">Flavobacterium arsenatis</name>
    <dbReference type="NCBI Taxonomy" id="1484332"/>
    <lineage>
        <taxon>Bacteria</taxon>
        <taxon>Pseudomonadati</taxon>
        <taxon>Bacteroidota</taxon>
        <taxon>Flavobacteriia</taxon>
        <taxon>Flavobacteriales</taxon>
        <taxon>Flavobacteriaceae</taxon>
        <taxon>Flavobacterium</taxon>
    </lineage>
</organism>
<evidence type="ECO:0000259" key="2">
    <source>
        <dbReference type="Pfam" id="PF01648"/>
    </source>
</evidence>
<accession>A0ABU1TN24</accession>
<dbReference type="Gene3D" id="3.90.470.20">
    <property type="entry name" value="4'-phosphopantetheinyl transferase domain"/>
    <property type="match status" value="1"/>
</dbReference>
<comment type="caution">
    <text evidence="3">The sequence shown here is derived from an EMBL/GenBank/DDBJ whole genome shotgun (WGS) entry which is preliminary data.</text>
</comment>
<name>A0ABU1TN24_9FLAO</name>
<keyword evidence="4" id="KW-1185">Reference proteome</keyword>
<dbReference type="Pfam" id="PF01648">
    <property type="entry name" value="ACPS"/>
    <property type="match status" value="1"/>
</dbReference>
<dbReference type="GO" id="GO:0016740">
    <property type="term" value="F:transferase activity"/>
    <property type="evidence" value="ECO:0007669"/>
    <property type="project" value="UniProtKB-KW"/>
</dbReference>
<evidence type="ECO:0000313" key="3">
    <source>
        <dbReference type="EMBL" id="MDR6967367.1"/>
    </source>
</evidence>
<dbReference type="InterPro" id="IPR037143">
    <property type="entry name" value="4-PPantetheinyl_Trfase_dom_sf"/>
</dbReference>
<proteinExistence type="predicted"/>
<dbReference type="RefSeq" id="WP_310025478.1">
    <property type="nucleotide sequence ID" value="NZ_JAVDVI010000005.1"/>
</dbReference>
<gene>
    <name evidence="3" type="ORF">J2X31_001378</name>
</gene>
<evidence type="ECO:0000256" key="1">
    <source>
        <dbReference type="ARBA" id="ARBA00022679"/>
    </source>
</evidence>
<dbReference type="InterPro" id="IPR008278">
    <property type="entry name" value="4-PPantetheinyl_Trfase_dom"/>
</dbReference>
<evidence type="ECO:0000313" key="4">
    <source>
        <dbReference type="Proteomes" id="UP001255185"/>
    </source>
</evidence>